<name>A0ABQ9G608_9NEOP</name>
<comment type="caution">
    <text evidence="2">The sequence shown here is derived from an EMBL/GenBank/DDBJ whole genome shotgun (WGS) entry which is preliminary data.</text>
</comment>
<gene>
    <name evidence="2" type="ORF">PR048_031694</name>
</gene>
<proteinExistence type="predicted"/>
<evidence type="ECO:0000313" key="2">
    <source>
        <dbReference type="EMBL" id="KAJ8867889.1"/>
    </source>
</evidence>
<reference evidence="2 3" key="1">
    <citation type="submission" date="2023-02" db="EMBL/GenBank/DDBJ databases">
        <title>LHISI_Scaffold_Assembly.</title>
        <authorList>
            <person name="Stuart O.P."/>
            <person name="Cleave R."/>
            <person name="Magrath M.J.L."/>
            <person name="Mikheyev A.S."/>
        </authorList>
    </citation>
    <scope>NUCLEOTIDE SEQUENCE [LARGE SCALE GENOMIC DNA]</scope>
    <source>
        <strain evidence="2">Daus_M_001</strain>
        <tissue evidence="2">Leg muscle</tissue>
    </source>
</reference>
<accession>A0ABQ9G608</accession>
<sequence>MDYQHHWAITTTTSSNEFKDQLLHYENIEKQMRTQAKDEGRENAPRQSPMYNHWQGQQGQQGHQRQGEGGNVNVRFLGARGVNKQNGGRNLRGEYRGSGRRGRGTRPYRET</sequence>
<dbReference type="EMBL" id="JARBHB010000015">
    <property type="protein sequence ID" value="KAJ8867889.1"/>
    <property type="molecule type" value="Genomic_DNA"/>
</dbReference>
<feature type="region of interest" description="Disordered" evidence="1">
    <location>
        <begin position="32"/>
        <end position="111"/>
    </location>
</feature>
<dbReference type="Proteomes" id="UP001159363">
    <property type="component" value="Chromosome 14"/>
</dbReference>
<evidence type="ECO:0000256" key="1">
    <source>
        <dbReference type="SAM" id="MobiDB-lite"/>
    </source>
</evidence>
<protein>
    <submittedName>
        <fullName evidence="2">Uncharacterized protein</fullName>
    </submittedName>
</protein>
<feature type="compositionally biased region" description="Basic residues" evidence="1">
    <location>
        <begin position="98"/>
        <end position="111"/>
    </location>
</feature>
<feature type="compositionally biased region" description="Basic and acidic residues" evidence="1">
    <location>
        <begin position="32"/>
        <end position="44"/>
    </location>
</feature>
<organism evidence="2 3">
    <name type="scientific">Dryococelus australis</name>
    <dbReference type="NCBI Taxonomy" id="614101"/>
    <lineage>
        <taxon>Eukaryota</taxon>
        <taxon>Metazoa</taxon>
        <taxon>Ecdysozoa</taxon>
        <taxon>Arthropoda</taxon>
        <taxon>Hexapoda</taxon>
        <taxon>Insecta</taxon>
        <taxon>Pterygota</taxon>
        <taxon>Neoptera</taxon>
        <taxon>Polyneoptera</taxon>
        <taxon>Phasmatodea</taxon>
        <taxon>Verophasmatodea</taxon>
        <taxon>Anareolatae</taxon>
        <taxon>Phasmatidae</taxon>
        <taxon>Eurycanthinae</taxon>
        <taxon>Dryococelus</taxon>
    </lineage>
</organism>
<feature type="compositionally biased region" description="Low complexity" evidence="1">
    <location>
        <begin position="55"/>
        <end position="64"/>
    </location>
</feature>
<evidence type="ECO:0000313" key="3">
    <source>
        <dbReference type="Proteomes" id="UP001159363"/>
    </source>
</evidence>
<keyword evidence="3" id="KW-1185">Reference proteome</keyword>